<feature type="transmembrane region" description="Helical" evidence="9">
    <location>
        <begin position="96"/>
        <end position="115"/>
    </location>
</feature>
<dbReference type="UniPathway" id="UPA00079"/>
<name>A0A0K6ILL1_9GAMM</name>
<feature type="transmembrane region" description="Helical" evidence="9">
    <location>
        <begin position="173"/>
        <end position="192"/>
    </location>
</feature>
<dbReference type="GO" id="GO:0016020">
    <property type="term" value="C:membrane"/>
    <property type="evidence" value="ECO:0007669"/>
    <property type="project" value="UniProtKB-SubCell"/>
</dbReference>
<dbReference type="PANTHER" id="PTHR13929:SF0">
    <property type="entry name" value="UBIA PRENYLTRANSFERASE DOMAIN-CONTAINING PROTEIN 1"/>
    <property type="match status" value="1"/>
</dbReference>
<dbReference type="InterPro" id="IPR000537">
    <property type="entry name" value="UbiA_prenyltransferase"/>
</dbReference>
<feature type="transmembrane region" description="Helical" evidence="9">
    <location>
        <begin position="12"/>
        <end position="34"/>
    </location>
</feature>
<keyword evidence="8 9" id="KW-0472">Membrane</keyword>
<dbReference type="Proteomes" id="UP000182769">
    <property type="component" value="Unassembled WGS sequence"/>
</dbReference>
<dbReference type="InterPro" id="IPR026046">
    <property type="entry name" value="UBIAD1"/>
</dbReference>
<keyword evidence="11" id="KW-1185">Reference proteome</keyword>
<dbReference type="CDD" id="cd13962">
    <property type="entry name" value="PT_UbiA_UBIAD1"/>
    <property type="match status" value="1"/>
</dbReference>
<sequence length="299" mass="31795">MSIKLATLIQSARVPFLILAPVSVFLGICTAYISAVEIDWLHVALAVVAALLAHISVNAFNEYMDFRSGLDLKTERTPFSGGSGGLVENPAALNGVLVMAWATLLGTIAIGSYFVYLRGEALLWLGAIGVLLVVGYTPWINRSPLLCWLAPGLGFGPVMVLGTHIALTGDLNGLALLVSLVPFMLANNLLLLNQFPDIDADRVSGRRHVPIIYGKSASLALYSFGVLVASVAIIMGCFLSLLPWLSLLALLPLSLAITVVLGLKPLLRKSSATWLPFLGRNVIMTLVTPLILGVTLLLG</sequence>
<dbReference type="InterPro" id="IPR044878">
    <property type="entry name" value="UbiA_sf"/>
</dbReference>
<feature type="transmembrane region" description="Helical" evidence="9">
    <location>
        <begin position="121"/>
        <end position="139"/>
    </location>
</feature>
<dbReference type="STRING" id="1137284.GCA_001418205_02056"/>
<evidence type="ECO:0000313" key="10">
    <source>
        <dbReference type="EMBL" id="CUB04192.1"/>
    </source>
</evidence>
<evidence type="ECO:0000256" key="2">
    <source>
        <dbReference type="ARBA" id="ARBA00004863"/>
    </source>
</evidence>
<keyword evidence="5 10" id="KW-0808">Transferase</keyword>
<gene>
    <name evidence="10" type="ORF">Ga0061065_10610</name>
</gene>
<keyword evidence="7 9" id="KW-1133">Transmembrane helix</keyword>
<comment type="pathway">
    <text evidence="2">Quinol/quinone metabolism; menaquinone biosynthesis.</text>
</comment>
<evidence type="ECO:0000256" key="5">
    <source>
        <dbReference type="ARBA" id="ARBA00022679"/>
    </source>
</evidence>
<keyword evidence="3" id="KW-0474">Menaquinone biosynthesis</keyword>
<dbReference type="GO" id="GO:0004659">
    <property type="term" value="F:prenyltransferase activity"/>
    <property type="evidence" value="ECO:0007669"/>
    <property type="project" value="InterPro"/>
</dbReference>
<accession>A0A0K6ILL1</accession>
<feature type="transmembrane region" description="Helical" evidence="9">
    <location>
        <begin position="212"/>
        <end position="235"/>
    </location>
</feature>
<protein>
    <submittedName>
        <fullName evidence="10">1,4-dihydroxy-2-naphthoate octaprenyltransferase</fullName>
    </submittedName>
</protein>
<dbReference type="GO" id="GO:0042371">
    <property type="term" value="P:vitamin K biosynthetic process"/>
    <property type="evidence" value="ECO:0007669"/>
    <property type="project" value="TreeGrafter"/>
</dbReference>
<evidence type="ECO:0000256" key="4">
    <source>
        <dbReference type="ARBA" id="ARBA00022475"/>
    </source>
</evidence>
<dbReference type="PIRSF" id="PIRSF005355">
    <property type="entry name" value="UBIAD1"/>
    <property type="match status" value="1"/>
</dbReference>
<feature type="transmembrane region" description="Helical" evidence="9">
    <location>
        <begin position="146"/>
        <end position="167"/>
    </location>
</feature>
<dbReference type="RefSeq" id="WP_055463147.1">
    <property type="nucleotide sequence ID" value="NZ_CYHG01000006.1"/>
</dbReference>
<keyword evidence="4" id="KW-1003">Cell membrane</keyword>
<reference evidence="11" key="1">
    <citation type="submission" date="2015-08" db="EMBL/GenBank/DDBJ databases">
        <authorList>
            <person name="Varghese N."/>
        </authorList>
    </citation>
    <scope>NUCLEOTIDE SEQUENCE [LARGE SCALE GENOMIC DNA]</scope>
    <source>
        <strain evidence="11">JCM 18476</strain>
    </source>
</reference>
<keyword evidence="6 9" id="KW-0812">Transmembrane</keyword>
<evidence type="ECO:0000256" key="7">
    <source>
        <dbReference type="ARBA" id="ARBA00022989"/>
    </source>
</evidence>
<evidence type="ECO:0000256" key="8">
    <source>
        <dbReference type="ARBA" id="ARBA00023136"/>
    </source>
</evidence>
<dbReference type="EMBL" id="CYHG01000006">
    <property type="protein sequence ID" value="CUB04192.1"/>
    <property type="molecule type" value="Genomic_DNA"/>
</dbReference>
<proteinExistence type="predicted"/>
<dbReference type="Gene3D" id="1.10.357.140">
    <property type="entry name" value="UbiA prenyltransferase"/>
    <property type="match status" value="1"/>
</dbReference>
<evidence type="ECO:0000256" key="6">
    <source>
        <dbReference type="ARBA" id="ARBA00022692"/>
    </source>
</evidence>
<evidence type="ECO:0000256" key="1">
    <source>
        <dbReference type="ARBA" id="ARBA00004141"/>
    </source>
</evidence>
<evidence type="ECO:0000256" key="3">
    <source>
        <dbReference type="ARBA" id="ARBA00022428"/>
    </source>
</evidence>
<dbReference type="GO" id="GO:0009234">
    <property type="term" value="P:menaquinone biosynthetic process"/>
    <property type="evidence" value="ECO:0007669"/>
    <property type="project" value="UniProtKB-UniPathway"/>
</dbReference>
<dbReference type="PANTHER" id="PTHR13929">
    <property type="entry name" value="1,4-DIHYDROXY-2-NAPHTHOATE OCTAPRENYLTRANSFERASE"/>
    <property type="match status" value="1"/>
</dbReference>
<organism evidence="10 11">
    <name type="scientific">Marinomonas fungiae</name>
    <dbReference type="NCBI Taxonomy" id="1137284"/>
    <lineage>
        <taxon>Bacteria</taxon>
        <taxon>Pseudomonadati</taxon>
        <taxon>Pseudomonadota</taxon>
        <taxon>Gammaproteobacteria</taxon>
        <taxon>Oceanospirillales</taxon>
        <taxon>Oceanospirillaceae</taxon>
        <taxon>Marinomonas</taxon>
    </lineage>
</organism>
<evidence type="ECO:0000256" key="9">
    <source>
        <dbReference type="SAM" id="Phobius"/>
    </source>
</evidence>
<dbReference type="AlphaFoldDB" id="A0A0K6ILL1"/>
<feature type="transmembrane region" description="Helical" evidence="9">
    <location>
        <begin position="40"/>
        <end position="60"/>
    </location>
</feature>
<comment type="subcellular location">
    <subcellularLocation>
        <location evidence="1">Membrane</location>
        <topology evidence="1">Multi-pass membrane protein</topology>
    </subcellularLocation>
</comment>
<feature type="transmembrane region" description="Helical" evidence="9">
    <location>
        <begin position="241"/>
        <end position="263"/>
    </location>
</feature>
<dbReference type="OrthoDB" id="3344514at2"/>
<evidence type="ECO:0000313" key="11">
    <source>
        <dbReference type="Proteomes" id="UP000182769"/>
    </source>
</evidence>
<feature type="transmembrane region" description="Helical" evidence="9">
    <location>
        <begin position="275"/>
        <end position="298"/>
    </location>
</feature>
<dbReference type="Pfam" id="PF01040">
    <property type="entry name" value="UbiA"/>
    <property type="match status" value="1"/>
</dbReference>